<dbReference type="PANTHER" id="PTHR10824">
    <property type="entry name" value="ACYL-COENZYME A THIOESTERASE-RELATED"/>
    <property type="match status" value="1"/>
</dbReference>
<dbReference type="PANTHER" id="PTHR10824:SF4">
    <property type="entry name" value="ACYL-COENZYME A THIOESTERASE 1-LIKE"/>
    <property type="match status" value="1"/>
</dbReference>
<feature type="active site" description="Charge relay system" evidence="2">
    <location>
        <position position="227"/>
    </location>
</feature>
<evidence type="ECO:0000259" key="3">
    <source>
        <dbReference type="Pfam" id="PF04775"/>
    </source>
</evidence>
<dbReference type="PIRSF" id="PIRSF016521">
    <property type="entry name" value="Acyl-CoA_hydro"/>
    <property type="match status" value="1"/>
</dbReference>
<dbReference type="EMBL" id="RCZI01000001">
    <property type="protein sequence ID" value="TPG30375.1"/>
    <property type="molecule type" value="Genomic_DNA"/>
</dbReference>
<dbReference type="Pfam" id="PF04775">
    <property type="entry name" value="Bile_Hydr_Trans"/>
    <property type="match status" value="1"/>
</dbReference>
<reference evidence="5 6" key="1">
    <citation type="journal article" date="2019" name="Environ. Microbiol.">
        <title>Species interactions and distinct microbial communities in high Arctic permafrost affected cryosols are associated with the CH4 and CO2 gas fluxes.</title>
        <authorList>
            <person name="Altshuler I."/>
            <person name="Hamel J."/>
            <person name="Turney S."/>
            <person name="Magnuson E."/>
            <person name="Levesque R."/>
            <person name="Greer C."/>
            <person name="Whyte L.G."/>
        </authorList>
    </citation>
    <scope>NUCLEOTIDE SEQUENCE [LARGE SCALE GENOMIC DNA]</scope>
    <source>
        <strain evidence="5 6">S06.C</strain>
    </source>
</reference>
<dbReference type="GO" id="GO:0006637">
    <property type="term" value="P:acyl-CoA metabolic process"/>
    <property type="evidence" value="ECO:0007669"/>
    <property type="project" value="InterPro"/>
</dbReference>
<evidence type="ECO:0000256" key="2">
    <source>
        <dbReference type="PIRSR" id="PIRSR016521-1"/>
    </source>
</evidence>
<sequence length="429" mass="45628">MSVAAAHVAVEPTSGLVSQPRVITLSGFTPHGVVTVEAHSTWTDGTRWHSRTRFLADAHGAVDPRVDMPLEGYGMPSAMGIVWSMQPDNPSATFPPADTTPLRIEISARDAAGRSAGASMVQSFIAPGVTVQWVQREGVSGALYVPAEPGPHPVVVYMNGSSGGINSARAALFAAQGYACLALGVFNFEGRPRYISRTPLEYFENALQWVHRELTPSDGFVALAGISRGSEMSLLAASYFPTLVSAVVGYVPTSTINGVASAGRPDETRSATAWTYQGQDLPNVFDPSATADWSRAVPYKDEGVRQAPAFVSTLEDPQAVARASIPVENIRCPVLLLSASDDGFWPSTVYAQLIARRMTAPCRHIDYRGAGHYLFYPGLPTTVIGKRHAMSGVRVSAGGSPEANALANEAAEHDMLQFLADARSGRLAT</sequence>
<dbReference type="AlphaFoldDB" id="A0A502DY12"/>
<evidence type="ECO:0000313" key="6">
    <source>
        <dbReference type="Proteomes" id="UP000319212"/>
    </source>
</evidence>
<comment type="caution">
    <text evidence="5">The sequence shown here is derived from an EMBL/GenBank/DDBJ whole genome shotgun (WGS) entry which is preliminary data.</text>
</comment>
<keyword evidence="5" id="KW-0378">Hydrolase</keyword>
<dbReference type="Pfam" id="PF08840">
    <property type="entry name" value="BAAT_C"/>
    <property type="match status" value="1"/>
</dbReference>
<dbReference type="RefSeq" id="WP_140838280.1">
    <property type="nucleotide sequence ID" value="NZ_RCZI01000001.1"/>
</dbReference>
<feature type="domain" description="BAAT/Acyl-CoA thioester hydrolase C-terminal" evidence="4">
    <location>
        <begin position="199"/>
        <end position="420"/>
    </location>
</feature>
<dbReference type="SUPFAM" id="SSF53474">
    <property type="entry name" value="alpha/beta-Hydrolases"/>
    <property type="match status" value="1"/>
</dbReference>
<dbReference type="Gene3D" id="2.60.40.2240">
    <property type="entry name" value="Acyl-CoA thioester hydrolase/BAAT N-terminal domain"/>
    <property type="match status" value="1"/>
</dbReference>
<dbReference type="InterPro" id="IPR006862">
    <property type="entry name" value="Thio_Ohase/aa_AcTrfase"/>
</dbReference>
<feature type="active site" description="Charge relay system" evidence="2">
    <location>
        <position position="342"/>
    </location>
</feature>
<proteinExistence type="inferred from homology"/>
<dbReference type="OrthoDB" id="8922993at2"/>
<dbReference type="InterPro" id="IPR014940">
    <property type="entry name" value="BAAT_C"/>
</dbReference>
<dbReference type="Gene3D" id="3.40.50.1820">
    <property type="entry name" value="alpha/beta hydrolase"/>
    <property type="match status" value="1"/>
</dbReference>
<name>A0A502DY12_9BURK</name>
<dbReference type="GO" id="GO:0006631">
    <property type="term" value="P:fatty acid metabolic process"/>
    <property type="evidence" value="ECO:0007669"/>
    <property type="project" value="TreeGrafter"/>
</dbReference>
<evidence type="ECO:0000259" key="4">
    <source>
        <dbReference type="Pfam" id="PF08840"/>
    </source>
</evidence>
<dbReference type="Proteomes" id="UP000319212">
    <property type="component" value="Unassembled WGS sequence"/>
</dbReference>
<gene>
    <name evidence="5" type="ORF">EAH82_02470</name>
</gene>
<protein>
    <submittedName>
        <fullName evidence="5">Acyl-CoA thioester hydrolase</fullName>
    </submittedName>
</protein>
<dbReference type="InterPro" id="IPR016662">
    <property type="entry name" value="Acyl-CoA_thioEstase_long-chain"/>
</dbReference>
<accession>A0A502DY12</accession>
<organism evidence="5 6">
    <name type="scientific">Variovorax guangxiensis</name>
    <dbReference type="NCBI Taxonomy" id="1775474"/>
    <lineage>
        <taxon>Bacteria</taxon>
        <taxon>Pseudomonadati</taxon>
        <taxon>Pseudomonadota</taxon>
        <taxon>Betaproteobacteria</taxon>
        <taxon>Burkholderiales</taxon>
        <taxon>Comamonadaceae</taxon>
        <taxon>Variovorax</taxon>
    </lineage>
</organism>
<dbReference type="InterPro" id="IPR029058">
    <property type="entry name" value="AB_hydrolase_fold"/>
</dbReference>
<feature type="domain" description="Acyl-CoA thioester hydrolase/bile acid-CoA amino acid N-acetyltransferase" evidence="3">
    <location>
        <begin position="20"/>
        <end position="135"/>
    </location>
</feature>
<evidence type="ECO:0000256" key="1">
    <source>
        <dbReference type="ARBA" id="ARBA00006538"/>
    </source>
</evidence>
<evidence type="ECO:0000313" key="5">
    <source>
        <dbReference type="EMBL" id="TPG30375.1"/>
    </source>
</evidence>
<feature type="active site" description="Charge relay system" evidence="2">
    <location>
        <position position="372"/>
    </location>
</feature>
<dbReference type="InterPro" id="IPR042490">
    <property type="entry name" value="Thio_Ohase/BAAT_N"/>
</dbReference>
<dbReference type="GO" id="GO:0047617">
    <property type="term" value="F:fatty acyl-CoA hydrolase activity"/>
    <property type="evidence" value="ECO:0007669"/>
    <property type="project" value="TreeGrafter"/>
</dbReference>
<comment type="similarity">
    <text evidence="1">Belongs to the C/M/P thioester hydrolase family.</text>
</comment>